<dbReference type="Proteomes" id="UP000252519">
    <property type="component" value="Unassembled WGS sequence"/>
</dbReference>
<reference evidence="1 2" key="1">
    <citation type="submission" date="2014-10" db="EMBL/GenBank/DDBJ databases">
        <title>Draft genome of the hookworm Ancylostoma caninum.</title>
        <authorList>
            <person name="Mitreva M."/>
        </authorList>
    </citation>
    <scope>NUCLEOTIDE SEQUENCE [LARGE SCALE GENOMIC DNA]</scope>
    <source>
        <strain evidence="1 2">Baltimore</strain>
    </source>
</reference>
<name>A0A368GVB2_ANCCA</name>
<dbReference type="EMBL" id="JOJR01000064">
    <property type="protein sequence ID" value="RCN47279.1"/>
    <property type="molecule type" value="Genomic_DNA"/>
</dbReference>
<proteinExistence type="predicted"/>
<protein>
    <recommendedName>
        <fullName evidence="3">Kazal-like domain-containing protein</fullName>
    </recommendedName>
</protein>
<keyword evidence="2" id="KW-1185">Reference proteome</keyword>
<organism evidence="1 2">
    <name type="scientific">Ancylostoma caninum</name>
    <name type="common">Dog hookworm</name>
    <dbReference type="NCBI Taxonomy" id="29170"/>
    <lineage>
        <taxon>Eukaryota</taxon>
        <taxon>Metazoa</taxon>
        <taxon>Ecdysozoa</taxon>
        <taxon>Nematoda</taxon>
        <taxon>Chromadorea</taxon>
        <taxon>Rhabditida</taxon>
        <taxon>Rhabditina</taxon>
        <taxon>Rhabditomorpha</taxon>
        <taxon>Strongyloidea</taxon>
        <taxon>Ancylostomatidae</taxon>
        <taxon>Ancylostomatinae</taxon>
        <taxon>Ancylostoma</taxon>
    </lineage>
</organism>
<evidence type="ECO:0000313" key="2">
    <source>
        <dbReference type="Proteomes" id="UP000252519"/>
    </source>
</evidence>
<evidence type="ECO:0008006" key="3">
    <source>
        <dbReference type="Google" id="ProtNLM"/>
    </source>
</evidence>
<evidence type="ECO:0000313" key="1">
    <source>
        <dbReference type="EMBL" id="RCN47279.1"/>
    </source>
</evidence>
<dbReference type="AlphaFoldDB" id="A0A368GVB2"/>
<comment type="caution">
    <text evidence="1">The sequence shown here is derived from an EMBL/GenBank/DDBJ whole genome shotgun (WGS) entry which is preliminary data.</text>
</comment>
<accession>A0A368GVB2</accession>
<gene>
    <name evidence="1" type="ORF">ANCCAN_06567</name>
</gene>
<dbReference type="OrthoDB" id="10057701at2759"/>
<sequence>MLCKCTVADLVNIRGQLPRDRLYDKQCILNECLVFPYGTMGECPKTGVIYQLRCLSCKGLYILKTHPVLCAIIKEHLASEHEP</sequence>